<dbReference type="GO" id="GO:0038022">
    <property type="term" value="F:G protein-coupled olfactory receptor activity"/>
    <property type="evidence" value="ECO:0007669"/>
    <property type="project" value="TreeGrafter"/>
</dbReference>
<keyword evidence="21" id="KW-1185">Reference proteome</keyword>
<comment type="subunit">
    <text evidence="15">Interacts with odr-4.</text>
</comment>
<dbReference type="PANTHER" id="PTHR22943">
    <property type="entry name" value="7-TRANSMEMBRANE DOMAIN RECEPTOR C.ELEGANS"/>
    <property type="match status" value="1"/>
</dbReference>
<feature type="transmembrane region" description="Helical" evidence="19">
    <location>
        <begin position="143"/>
        <end position="165"/>
    </location>
</feature>
<evidence type="ECO:0000256" key="5">
    <source>
        <dbReference type="ARBA" id="ARBA00022692"/>
    </source>
</evidence>
<keyword evidence="6" id="KW-0552">Olfaction</keyword>
<evidence type="ECO:0000256" key="11">
    <source>
        <dbReference type="ARBA" id="ARBA00023180"/>
    </source>
</evidence>
<evidence type="ECO:0000256" key="12">
    <source>
        <dbReference type="ARBA" id="ARBA00023273"/>
    </source>
</evidence>
<evidence type="ECO:0000256" key="15">
    <source>
        <dbReference type="ARBA" id="ARBA00064300"/>
    </source>
</evidence>
<evidence type="ECO:0000256" key="1">
    <source>
        <dbReference type="ARBA" id="ARBA00004272"/>
    </source>
</evidence>
<comment type="subcellular location">
    <subcellularLocation>
        <location evidence="1">Cell projection</location>
        <location evidence="1">Cilium membrane</location>
        <topology evidence="1">Multi-pass membrane protein</topology>
    </subcellularLocation>
</comment>
<reference evidence="20" key="1">
    <citation type="submission" date="2007-07" db="EMBL/GenBank/DDBJ databases">
        <title>PCAP assembly of the Caenorhabditis remanei genome.</title>
        <authorList>
            <consortium name="The Caenorhabditis remanei Sequencing Consortium"/>
            <person name="Wilson R.K."/>
        </authorList>
    </citation>
    <scope>NUCLEOTIDE SEQUENCE [LARGE SCALE GENOMIC DNA]</scope>
    <source>
        <strain evidence="20">PB4641</strain>
    </source>
</reference>
<feature type="transmembrane region" description="Helical" evidence="19">
    <location>
        <begin position="40"/>
        <end position="58"/>
    </location>
</feature>
<evidence type="ECO:0000256" key="14">
    <source>
        <dbReference type="ARBA" id="ARBA00061678"/>
    </source>
</evidence>
<proteinExistence type="inferred from homology"/>
<feature type="transmembrane region" description="Helical" evidence="19">
    <location>
        <begin position="212"/>
        <end position="238"/>
    </location>
</feature>
<dbReference type="Pfam" id="PF10326">
    <property type="entry name" value="7TM_GPCR_Str"/>
    <property type="match status" value="1"/>
</dbReference>
<accession>E3MBN3</accession>
<dbReference type="FunFam" id="1.20.1070.10:FF:000128">
    <property type="entry name" value="Seven TM Receptor"/>
    <property type="match status" value="1"/>
</dbReference>
<feature type="transmembrane region" description="Helical" evidence="19">
    <location>
        <begin position="7"/>
        <end position="28"/>
    </location>
</feature>
<dbReference type="PANTHER" id="PTHR22943:SF242">
    <property type="entry name" value="SEVEN TM RECEPTOR"/>
    <property type="match status" value="1"/>
</dbReference>
<keyword evidence="3" id="KW-0145">Chemotaxis</keyword>
<gene>
    <name evidence="20" type="ORF">CRE_15938</name>
</gene>
<dbReference type="GO" id="GO:0042048">
    <property type="term" value="P:olfactory behavior"/>
    <property type="evidence" value="ECO:0007669"/>
    <property type="project" value="TreeGrafter"/>
</dbReference>
<feature type="transmembrane region" description="Helical" evidence="19">
    <location>
        <begin position="294"/>
        <end position="317"/>
    </location>
</feature>
<evidence type="ECO:0000256" key="10">
    <source>
        <dbReference type="ARBA" id="ARBA00023170"/>
    </source>
</evidence>
<keyword evidence="10" id="KW-0675">Receptor</keyword>
<evidence type="ECO:0000256" key="9">
    <source>
        <dbReference type="ARBA" id="ARBA00023136"/>
    </source>
</evidence>
<name>E3MBN3_CAERE</name>
<evidence type="ECO:0000256" key="8">
    <source>
        <dbReference type="ARBA" id="ARBA00023069"/>
    </source>
</evidence>
<keyword evidence="8" id="KW-0969">Cilium</keyword>
<dbReference type="SUPFAM" id="SSF81321">
    <property type="entry name" value="Family A G protein-coupled receptor-like"/>
    <property type="match status" value="1"/>
</dbReference>
<evidence type="ECO:0000313" key="21">
    <source>
        <dbReference type="Proteomes" id="UP000008281"/>
    </source>
</evidence>
<keyword evidence="5 19" id="KW-0812">Transmembrane</keyword>
<keyword evidence="9 19" id="KW-0472">Membrane</keyword>
<dbReference type="InParanoid" id="E3MBN3"/>
<comment type="similarity">
    <text evidence="14">Belongs to the nematode receptor-like protein str family.</text>
</comment>
<keyword evidence="12" id="KW-0966">Cell projection</keyword>
<organism evidence="21">
    <name type="scientific">Caenorhabditis remanei</name>
    <name type="common">Caenorhabditis vulgaris</name>
    <dbReference type="NCBI Taxonomy" id="31234"/>
    <lineage>
        <taxon>Eukaryota</taxon>
        <taxon>Metazoa</taxon>
        <taxon>Ecdysozoa</taxon>
        <taxon>Nematoda</taxon>
        <taxon>Chromadorea</taxon>
        <taxon>Rhabditida</taxon>
        <taxon>Rhabditina</taxon>
        <taxon>Rhabditomorpha</taxon>
        <taxon>Rhabditoidea</taxon>
        <taxon>Rhabditidae</taxon>
        <taxon>Peloderinae</taxon>
        <taxon>Caenorhabditis</taxon>
    </lineage>
</organism>
<comment type="function">
    <text evidence="13">An odorant receptor which affects chemotaxis to the volatile odorant diacetyl. Specifies AWA neuronal cell fate via the odr-7 pathway.</text>
</comment>
<dbReference type="eggNOG" id="ENOG502T02H">
    <property type="taxonomic scope" value="Eukaryota"/>
</dbReference>
<keyword evidence="2" id="KW-1003">Cell membrane</keyword>
<feature type="transmembrane region" description="Helical" evidence="19">
    <location>
        <begin position="100"/>
        <end position="123"/>
    </location>
</feature>
<evidence type="ECO:0000256" key="16">
    <source>
        <dbReference type="ARBA" id="ARBA00067967"/>
    </source>
</evidence>
<dbReference type="Proteomes" id="UP000008281">
    <property type="component" value="Unassembled WGS sequence"/>
</dbReference>
<keyword evidence="7 19" id="KW-1133">Transmembrane helix</keyword>
<sequence length="351" mass="39822">MPLFLQVIQYSGFISTEVSNLVLLWLIVTKSSSRFGSYKYIMMSYAVFSVVYGIVEILTQPVRFSRLKSLILKFQTTHIHGACMLMYVDSFLKYEKSIALVLVGLYCATFGLCVLLLATHFVYRFFAICRPQDMSYFQGTRLLRVYTIPISISILWYFAVTILVAPTAVKHMYMKDAIRETYNEDTSRLSYLGILYFYKDESSGMQVISWPDFTFCAFACGVMQTCIITMIICGWKTYKKMESVEGSMSKKTKELNSQLFRTLVLQTLIPLCTMFAPVGSLIILPIFSIGVGKFANIPCLYAGFYPALDALVVIFMIRDFRNTVLCRKAESKPLSSITPVAQLSSNYVSGD</sequence>
<evidence type="ECO:0000256" key="7">
    <source>
        <dbReference type="ARBA" id="ARBA00022989"/>
    </source>
</evidence>
<dbReference type="FunCoup" id="E3MBN3">
    <property type="interactions" value="6"/>
</dbReference>
<dbReference type="AlphaFoldDB" id="E3MBN3"/>
<evidence type="ECO:0000256" key="2">
    <source>
        <dbReference type="ARBA" id="ARBA00022475"/>
    </source>
</evidence>
<dbReference type="EMBL" id="DS268433">
    <property type="protein sequence ID" value="EFO97863.1"/>
    <property type="molecule type" value="Genomic_DNA"/>
</dbReference>
<protein>
    <recommendedName>
        <fullName evidence="16">Serpentine receptor class r-10</fullName>
    </recommendedName>
    <alternativeName>
        <fullName evidence="17">Odorant response abnormal protein 10</fullName>
    </alternativeName>
    <alternativeName>
        <fullName evidence="18">Olfactory receptor 10</fullName>
    </alternativeName>
</protein>
<evidence type="ECO:0000256" key="13">
    <source>
        <dbReference type="ARBA" id="ARBA00054965"/>
    </source>
</evidence>
<feature type="transmembrane region" description="Helical" evidence="19">
    <location>
        <begin position="259"/>
        <end position="288"/>
    </location>
</feature>
<dbReference type="OrthoDB" id="5841089at2759"/>
<dbReference type="GO" id="GO:0006935">
    <property type="term" value="P:chemotaxis"/>
    <property type="evidence" value="ECO:0007669"/>
    <property type="project" value="UniProtKB-KW"/>
</dbReference>
<dbReference type="GO" id="GO:0060170">
    <property type="term" value="C:ciliary membrane"/>
    <property type="evidence" value="ECO:0007669"/>
    <property type="project" value="UniProtKB-SubCell"/>
</dbReference>
<evidence type="ECO:0000256" key="6">
    <source>
        <dbReference type="ARBA" id="ARBA00022725"/>
    </source>
</evidence>
<keyword evidence="11" id="KW-0325">Glycoprotein</keyword>
<evidence type="ECO:0000256" key="17">
    <source>
        <dbReference type="ARBA" id="ARBA00078653"/>
    </source>
</evidence>
<evidence type="ECO:0000256" key="3">
    <source>
        <dbReference type="ARBA" id="ARBA00022500"/>
    </source>
</evidence>
<evidence type="ECO:0000256" key="4">
    <source>
        <dbReference type="ARBA" id="ARBA00022606"/>
    </source>
</evidence>
<evidence type="ECO:0000256" key="19">
    <source>
        <dbReference type="SAM" id="Phobius"/>
    </source>
</evidence>
<dbReference type="OMA" id="SISILWY"/>
<keyword evidence="4" id="KW-0716">Sensory transduction</keyword>
<evidence type="ECO:0000313" key="20">
    <source>
        <dbReference type="EMBL" id="EFO97863.1"/>
    </source>
</evidence>
<dbReference type="HOGENOM" id="CLU_036335_2_1_1"/>
<dbReference type="InterPro" id="IPR019428">
    <property type="entry name" value="7TM_GPCR_serpentine_rcpt_Str"/>
</dbReference>
<evidence type="ECO:0000256" key="18">
    <source>
        <dbReference type="ARBA" id="ARBA00082489"/>
    </source>
</evidence>